<reference evidence="2" key="1">
    <citation type="submission" date="2022-11" db="UniProtKB">
        <authorList>
            <consortium name="WormBaseParasite"/>
        </authorList>
    </citation>
    <scope>IDENTIFICATION</scope>
</reference>
<proteinExistence type="predicted"/>
<evidence type="ECO:0000313" key="2">
    <source>
        <dbReference type="WBParaSite" id="PS1159_v2.g23320.t1"/>
    </source>
</evidence>
<accession>A0AC35G3J3</accession>
<organism evidence="1 2">
    <name type="scientific">Panagrolaimus sp. PS1159</name>
    <dbReference type="NCBI Taxonomy" id="55785"/>
    <lineage>
        <taxon>Eukaryota</taxon>
        <taxon>Metazoa</taxon>
        <taxon>Ecdysozoa</taxon>
        <taxon>Nematoda</taxon>
        <taxon>Chromadorea</taxon>
        <taxon>Rhabditida</taxon>
        <taxon>Tylenchina</taxon>
        <taxon>Panagrolaimomorpha</taxon>
        <taxon>Panagrolaimoidea</taxon>
        <taxon>Panagrolaimidae</taxon>
        <taxon>Panagrolaimus</taxon>
    </lineage>
</organism>
<dbReference type="WBParaSite" id="PS1159_v2.g23320.t1">
    <property type="protein sequence ID" value="PS1159_v2.g23320.t1"/>
    <property type="gene ID" value="PS1159_v2.g23320"/>
</dbReference>
<name>A0AC35G3J3_9BILA</name>
<protein>
    <submittedName>
        <fullName evidence="2">Uncharacterized protein</fullName>
    </submittedName>
</protein>
<dbReference type="Proteomes" id="UP000887580">
    <property type="component" value="Unplaced"/>
</dbReference>
<evidence type="ECO:0000313" key="1">
    <source>
        <dbReference type="Proteomes" id="UP000887580"/>
    </source>
</evidence>
<sequence>MDQQHNIYADTADTSAQQPQQPSTQPQQPTTNSETPQTETSMAKLTEVFMTAALAFQRLGELTQHIHVVGETKWTEGDAAKLTNALEKFQEECAEVTRNLQTRTGKMIRTDFKRRTINQYHQQQGNALQNANSASAIPSPSYATVSPSHFNGGASTSSQSLQGYSYQAQRLIPTYPNHQKVGLPSTSYSVGQKRLAQPLTGIPIKRVVGGTTFRPVSSASLISQPTSSNVYRK</sequence>